<comment type="caution">
    <text evidence="1">The sequence shown here is derived from an EMBL/GenBank/DDBJ whole genome shotgun (WGS) entry which is preliminary data.</text>
</comment>
<dbReference type="PANTHER" id="PTHR33053:SF9">
    <property type="entry name" value="AGAP000105-PA"/>
    <property type="match status" value="1"/>
</dbReference>
<dbReference type="EMBL" id="LBMM01025608">
    <property type="protein sequence ID" value="KMQ82426.1"/>
    <property type="molecule type" value="Genomic_DNA"/>
</dbReference>
<keyword evidence="2" id="KW-1185">Reference proteome</keyword>
<accession>A0A0J7JWX9</accession>
<dbReference type="PANTHER" id="PTHR33053">
    <property type="entry name" value="PROTEIN, PUTATIVE-RELATED"/>
    <property type="match status" value="1"/>
</dbReference>
<organism evidence="1 2">
    <name type="scientific">Lasius niger</name>
    <name type="common">Black garden ant</name>
    <dbReference type="NCBI Taxonomy" id="67767"/>
    <lineage>
        <taxon>Eukaryota</taxon>
        <taxon>Metazoa</taxon>
        <taxon>Ecdysozoa</taxon>
        <taxon>Arthropoda</taxon>
        <taxon>Hexapoda</taxon>
        <taxon>Insecta</taxon>
        <taxon>Pterygota</taxon>
        <taxon>Neoptera</taxon>
        <taxon>Endopterygota</taxon>
        <taxon>Hymenoptera</taxon>
        <taxon>Apocrita</taxon>
        <taxon>Aculeata</taxon>
        <taxon>Formicoidea</taxon>
        <taxon>Formicidae</taxon>
        <taxon>Formicinae</taxon>
        <taxon>Lasius</taxon>
        <taxon>Lasius</taxon>
    </lineage>
</organism>
<proteinExistence type="predicted"/>
<sequence length="175" mass="19678">MNFQEAILQADLHGELEENVATLPLKADDDEIEALKSWAIENNINFALDKLLGILRKRLIPELPKSSKTFLGTALTDYQIIKMKDYSTEDTSGEFVYMGISVGLESCITNFHKGNIELIINIDGLPLTRSSGKCFWPILCKVHYIPDVYKPFIVAIYCGNSKPKDLSEYLKGFIA</sequence>
<evidence type="ECO:0000313" key="1">
    <source>
        <dbReference type="EMBL" id="KMQ82426.1"/>
    </source>
</evidence>
<dbReference type="AlphaFoldDB" id="A0A0J7JWX9"/>
<dbReference type="PaxDb" id="67767-A0A0J7JWX9"/>
<gene>
    <name evidence="1" type="ORF">RF55_23055</name>
</gene>
<name>A0A0J7JWX9_LASNI</name>
<dbReference type="STRING" id="67767.A0A0J7JWX9"/>
<reference evidence="1 2" key="1">
    <citation type="submission" date="2015-04" db="EMBL/GenBank/DDBJ databases">
        <title>Lasius niger genome sequencing.</title>
        <authorList>
            <person name="Konorov E.A."/>
            <person name="Nikitin M.A."/>
            <person name="Kirill M.V."/>
            <person name="Chang P."/>
        </authorList>
    </citation>
    <scope>NUCLEOTIDE SEQUENCE [LARGE SCALE GENOMIC DNA]</scope>
    <source>
        <tissue evidence="1">Whole</tissue>
    </source>
</reference>
<dbReference type="Proteomes" id="UP000036403">
    <property type="component" value="Unassembled WGS sequence"/>
</dbReference>
<evidence type="ECO:0000313" key="2">
    <source>
        <dbReference type="Proteomes" id="UP000036403"/>
    </source>
</evidence>
<protein>
    <submittedName>
        <fullName evidence="1">Uncharacterized protein</fullName>
    </submittedName>
</protein>
<dbReference type="OrthoDB" id="7554291at2759"/>